<feature type="non-terminal residue" evidence="1">
    <location>
        <position position="106"/>
    </location>
</feature>
<comment type="caution">
    <text evidence="1">The sequence shown here is derived from an EMBL/GenBank/DDBJ whole genome shotgun (WGS) entry which is preliminary data.</text>
</comment>
<evidence type="ECO:0000313" key="1">
    <source>
        <dbReference type="EMBL" id="HAF7989949.1"/>
    </source>
</evidence>
<sequence>MDTRISHRPPGPHRIPDILQDAPYRDLPLYMLVAWWVYRQTVPVSVRDVSEAFHISARRAGDLLLYLMNSVSHVQCTRVWQAIPGGGRRRVWTVLRIGDLPPRKPV</sequence>
<dbReference type="AlphaFoldDB" id="A0A753BBT8"/>
<proteinExistence type="predicted"/>
<dbReference type="GO" id="GO:0006351">
    <property type="term" value="P:DNA-templated transcription"/>
    <property type="evidence" value="ECO:0007669"/>
    <property type="project" value="InterPro"/>
</dbReference>
<dbReference type="EMBL" id="DAAWID010000130">
    <property type="protein sequence ID" value="HAF7989949.1"/>
    <property type="molecule type" value="Genomic_DNA"/>
</dbReference>
<organism evidence="1">
    <name type="scientific">Salmonella enterica subsp. houtenae serovar 45:g,z51:-</name>
    <dbReference type="NCBI Taxonomy" id="1967611"/>
    <lineage>
        <taxon>Bacteria</taxon>
        <taxon>Pseudomonadati</taxon>
        <taxon>Pseudomonadota</taxon>
        <taxon>Gammaproteobacteria</taxon>
        <taxon>Enterobacterales</taxon>
        <taxon>Enterobacteriaceae</taxon>
        <taxon>Salmonella</taxon>
    </lineage>
</organism>
<name>A0A753BBT8_SALHO</name>
<dbReference type="Pfam" id="PF07180">
    <property type="entry name" value="CaiF_GrlA"/>
    <property type="match status" value="1"/>
</dbReference>
<dbReference type="Gene3D" id="1.10.10.10">
    <property type="entry name" value="Winged helix-like DNA-binding domain superfamily/Winged helix DNA-binding domain"/>
    <property type="match status" value="1"/>
</dbReference>
<protein>
    <submittedName>
        <fullName evidence="1">CaiF/GrlA family transcriptional regulator</fullName>
    </submittedName>
</protein>
<gene>
    <name evidence="1" type="ORF">GND80_004898</name>
</gene>
<accession>A0A753BBT8</accession>
<reference evidence="1" key="2">
    <citation type="submission" date="2018-07" db="EMBL/GenBank/DDBJ databases">
        <authorList>
            <consortium name="NCBI Pathogen Detection Project"/>
        </authorList>
    </citation>
    <scope>NUCLEOTIDE SEQUENCE</scope>
    <source>
        <strain evidence="1">405-87</strain>
    </source>
</reference>
<dbReference type="InterPro" id="IPR020357">
    <property type="entry name" value="Tscrpt_reg_CaiF/GrlA"/>
</dbReference>
<dbReference type="InterPro" id="IPR036388">
    <property type="entry name" value="WH-like_DNA-bd_sf"/>
</dbReference>
<reference evidence="1" key="1">
    <citation type="journal article" date="2018" name="Genome Biol.">
        <title>SKESA: strategic k-mer extension for scrupulous assemblies.</title>
        <authorList>
            <person name="Souvorov A."/>
            <person name="Agarwala R."/>
            <person name="Lipman D.J."/>
        </authorList>
    </citation>
    <scope>NUCLEOTIDE SEQUENCE</scope>
    <source>
        <strain evidence="1">405-87</strain>
    </source>
</reference>